<evidence type="ECO:0000313" key="2">
    <source>
        <dbReference type="Proteomes" id="UP000192247"/>
    </source>
</evidence>
<organism evidence="1 2">
    <name type="scientific">Tropilaelaps mercedesae</name>
    <dbReference type="NCBI Taxonomy" id="418985"/>
    <lineage>
        <taxon>Eukaryota</taxon>
        <taxon>Metazoa</taxon>
        <taxon>Ecdysozoa</taxon>
        <taxon>Arthropoda</taxon>
        <taxon>Chelicerata</taxon>
        <taxon>Arachnida</taxon>
        <taxon>Acari</taxon>
        <taxon>Parasitiformes</taxon>
        <taxon>Mesostigmata</taxon>
        <taxon>Gamasina</taxon>
        <taxon>Dermanyssoidea</taxon>
        <taxon>Laelapidae</taxon>
        <taxon>Tropilaelaps</taxon>
    </lineage>
</organism>
<keyword evidence="2" id="KW-1185">Reference proteome</keyword>
<protein>
    <submittedName>
        <fullName evidence="1">Uncharacterized protein</fullName>
    </submittedName>
</protein>
<dbReference type="Proteomes" id="UP000192247">
    <property type="component" value="Unassembled WGS sequence"/>
</dbReference>
<comment type="caution">
    <text evidence="1">The sequence shown here is derived from an EMBL/GenBank/DDBJ whole genome shotgun (WGS) entry which is preliminary data.</text>
</comment>
<evidence type="ECO:0000313" key="1">
    <source>
        <dbReference type="EMBL" id="OQR75149.1"/>
    </source>
</evidence>
<dbReference type="AlphaFoldDB" id="A0A1V9XNR0"/>
<dbReference type="InParanoid" id="A0A1V9XNR0"/>
<gene>
    <name evidence="1" type="ORF">BIW11_03304</name>
</gene>
<accession>A0A1V9XNR0</accession>
<reference evidence="1 2" key="1">
    <citation type="journal article" date="2017" name="Gigascience">
        <title>Draft genome of the honey bee ectoparasitic mite, Tropilaelaps mercedesae, is shaped by the parasitic life history.</title>
        <authorList>
            <person name="Dong X."/>
            <person name="Armstrong S.D."/>
            <person name="Xia D."/>
            <person name="Makepeace B.L."/>
            <person name="Darby A.C."/>
            <person name="Kadowaki T."/>
        </authorList>
    </citation>
    <scope>NUCLEOTIDE SEQUENCE [LARGE SCALE GENOMIC DNA]</scope>
    <source>
        <strain evidence="1">Wuxi-XJTLU</strain>
    </source>
</reference>
<name>A0A1V9XNR0_9ACAR</name>
<dbReference type="EMBL" id="MNPL01006772">
    <property type="protein sequence ID" value="OQR75149.1"/>
    <property type="molecule type" value="Genomic_DNA"/>
</dbReference>
<sequence length="46" mass="4940">MCFSIIGPTLQDLSFKLQRNTADMTTIYTARSGGLIIGCLIGMAES</sequence>
<proteinExistence type="predicted"/>